<evidence type="ECO:0000256" key="1">
    <source>
        <dbReference type="ARBA" id="ARBA00007430"/>
    </source>
</evidence>
<dbReference type="Gene3D" id="3.40.50.720">
    <property type="entry name" value="NAD(P)-binding Rossmann-like Domain"/>
    <property type="match status" value="1"/>
</dbReference>
<sequence>MLFDKKILIIGGTGSLGNKLTERYIKNNEVYLYSRDESKHWNMEIDYNNNPKLHFIIGNIADKDKIKQTLLRYNFDIVILAAALKHIDKCEYEINECLNTNLLGTKCVLDEIENNIQLLTNLKQVCFISTDKACSPVNIYGITKAGSECLMIEKAKYIPNIKFVSVRYGNVLNSRGSIIPMLHKIGTNKEILHYTLTDKNMTRFVMTLEQSVDLVEHALLCAESGDVVIPKLISCKIIDLMNIFSDIYKKPIVKGVLRPGEKLLESLINETQSMRTVSGPDGYMYIKPPYKNVSHSENIRDYNSTINPLSKDELKEYLISLQLILKV</sequence>
<dbReference type="PANTHER" id="PTHR43318:SF2">
    <property type="entry name" value="UDP-N-ACETYLGLUCOSAMINE 4,6-DEHYDRATASE (INVERTING)"/>
    <property type="match status" value="1"/>
</dbReference>
<protein>
    <recommendedName>
        <fullName evidence="2">Polysaccharide biosynthesis protein CapD-like domain-containing protein</fullName>
    </recommendedName>
</protein>
<dbReference type="Pfam" id="PF02719">
    <property type="entry name" value="Polysacc_synt_2"/>
    <property type="match status" value="1"/>
</dbReference>
<evidence type="ECO:0000313" key="3">
    <source>
        <dbReference type="EMBL" id="QHT92691.1"/>
    </source>
</evidence>
<dbReference type="InterPro" id="IPR036291">
    <property type="entry name" value="NAD(P)-bd_dom_sf"/>
</dbReference>
<dbReference type="AlphaFoldDB" id="A0A6C0IHH6"/>
<dbReference type="PANTHER" id="PTHR43318">
    <property type="entry name" value="UDP-N-ACETYLGLUCOSAMINE 4,6-DEHYDRATASE"/>
    <property type="match status" value="1"/>
</dbReference>
<feature type="domain" description="Polysaccharide biosynthesis protein CapD-like" evidence="2">
    <location>
        <begin position="7"/>
        <end position="281"/>
    </location>
</feature>
<comment type="similarity">
    <text evidence="1">Belongs to the polysaccharide synthase family.</text>
</comment>
<accession>A0A6C0IHH6</accession>
<organism evidence="3">
    <name type="scientific">viral metagenome</name>
    <dbReference type="NCBI Taxonomy" id="1070528"/>
    <lineage>
        <taxon>unclassified sequences</taxon>
        <taxon>metagenomes</taxon>
        <taxon>organismal metagenomes</taxon>
    </lineage>
</organism>
<name>A0A6C0IHH6_9ZZZZ</name>
<proteinExistence type="inferred from homology"/>
<reference evidence="3" key="1">
    <citation type="journal article" date="2020" name="Nature">
        <title>Giant virus diversity and host interactions through global metagenomics.</title>
        <authorList>
            <person name="Schulz F."/>
            <person name="Roux S."/>
            <person name="Paez-Espino D."/>
            <person name="Jungbluth S."/>
            <person name="Walsh D.A."/>
            <person name="Denef V.J."/>
            <person name="McMahon K.D."/>
            <person name="Konstantinidis K.T."/>
            <person name="Eloe-Fadrosh E.A."/>
            <person name="Kyrpides N.C."/>
            <person name="Woyke T."/>
        </authorList>
    </citation>
    <scope>NUCLEOTIDE SEQUENCE</scope>
    <source>
        <strain evidence="3">GVMAG-M-3300023184-89</strain>
    </source>
</reference>
<dbReference type="InterPro" id="IPR051203">
    <property type="entry name" value="Polysaccharide_Synthase-Rel"/>
</dbReference>
<dbReference type="EMBL" id="MN740193">
    <property type="protein sequence ID" value="QHT92691.1"/>
    <property type="molecule type" value="Genomic_DNA"/>
</dbReference>
<evidence type="ECO:0000259" key="2">
    <source>
        <dbReference type="Pfam" id="PF02719"/>
    </source>
</evidence>
<dbReference type="SUPFAM" id="SSF51735">
    <property type="entry name" value="NAD(P)-binding Rossmann-fold domains"/>
    <property type="match status" value="1"/>
</dbReference>
<dbReference type="InterPro" id="IPR003869">
    <property type="entry name" value="Polysac_CapD-like"/>
</dbReference>